<evidence type="ECO:0000256" key="3">
    <source>
        <dbReference type="ARBA" id="ARBA00023237"/>
    </source>
</evidence>
<sequence>MFYLLFIFNFPSTFGGKGIYWVKSADTEWLLDARSVLVLNVDGDGYRYETADSSIDYGSGRVNLGYLPSGKLEIYTVWRIHGQGHLQRPLQSSEWTGDMGDVDIGAKGILKKLGNTFFSGDLSFTLPVGQEGYSNEGFIIYPKFLTTTDLGSFIYLLPLRMHLNIGVPIGRKELSDNFPLNWGIAFELPSKFFTHYIEISRNHERNWDCWLSPGLKFHPFYRFSISVGADFGIVRENRLLGAHAGISLNSSLTREREILPTGNIAGEIRDKETNSPLSGEVRVVEIDEVFKADPVYGVYKILGLPKGIYTLKVNADNYAPQTRVVIVESGQSTLSNFSLAREYVNYEAVVIDAQTKNPLGNVSINIEGKTKISLRTDENGTIAGKLIPGDYEISANLFNYSQFKSRLSIIDDRSDTIMLKPIEVAVEIGETPEAIIYFDFDDANIRQDQKPELDRIAEFLKSYPKVKCELRGHTDSRGNINYNQILSLARANSVMDYLVKVHGIEKERISTMAFSKTKLVKDSPEKSRRVEIFLIK</sequence>
<comment type="subcellular location">
    <subcellularLocation>
        <location evidence="1">Cell outer membrane</location>
    </subcellularLocation>
</comment>
<keyword evidence="3" id="KW-0998">Cell outer membrane</keyword>
<dbReference type="Gene3D" id="3.30.1330.60">
    <property type="entry name" value="OmpA-like domain"/>
    <property type="match status" value="1"/>
</dbReference>
<dbReference type="InterPro" id="IPR036737">
    <property type="entry name" value="OmpA-like_sf"/>
</dbReference>
<dbReference type="InterPro" id="IPR008969">
    <property type="entry name" value="CarboxyPept-like_regulatory"/>
</dbReference>
<evidence type="ECO:0000313" key="6">
    <source>
        <dbReference type="EMBL" id="HGV97554.1"/>
    </source>
</evidence>
<evidence type="ECO:0000256" key="2">
    <source>
        <dbReference type="ARBA" id="ARBA00023136"/>
    </source>
</evidence>
<dbReference type="InterPro" id="IPR006664">
    <property type="entry name" value="OMP_bac"/>
</dbReference>
<proteinExistence type="predicted"/>
<evidence type="ECO:0000259" key="5">
    <source>
        <dbReference type="PROSITE" id="PS51123"/>
    </source>
</evidence>
<dbReference type="PANTHER" id="PTHR30329">
    <property type="entry name" value="STATOR ELEMENT OF FLAGELLAR MOTOR COMPLEX"/>
    <property type="match status" value="1"/>
</dbReference>
<reference evidence="6" key="1">
    <citation type="journal article" date="2020" name="mSystems">
        <title>Genome- and Community-Level Interaction Insights into Carbon Utilization and Element Cycling Functions of Hydrothermarchaeota in Hydrothermal Sediment.</title>
        <authorList>
            <person name="Zhou Z."/>
            <person name="Liu Y."/>
            <person name="Xu W."/>
            <person name="Pan J."/>
            <person name="Luo Z.H."/>
            <person name="Li M."/>
        </authorList>
    </citation>
    <scope>NUCLEOTIDE SEQUENCE [LARGE SCALE GENOMIC DNA]</scope>
    <source>
        <strain evidence="6">SpSt-774</strain>
    </source>
</reference>
<dbReference type="AlphaFoldDB" id="A0A7C4XAS8"/>
<dbReference type="PANTHER" id="PTHR30329:SF21">
    <property type="entry name" value="LIPOPROTEIN YIAD-RELATED"/>
    <property type="match status" value="1"/>
</dbReference>
<dbReference type="EMBL" id="DTGZ01000083">
    <property type="protein sequence ID" value="HGV97554.1"/>
    <property type="molecule type" value="Genomic_DNA"/>
</dbReference>
<dbReference type="PRINTS" id="PR01021">
    <property type="entry name" value="OMPADOMAIN"/>
</dbReference>
<dbReference type="PROSITE" id="PS51123">
    <property type="entry name" value="OMPA_2"/>
    <property type="match status" value="1"/>
</dbReference>
<dbReference type="InterPro" id="IPR050330">
    <property type="entry name" value="Bact_OuterMem_StrucFunc"/>
</dbReference>
<evidence type="ECO:0000256" key="4">
    <source>
        <dbReference type="PROSITE-ProRule" id="PRU00473"/>
    </source>
</evidence>
<feature type="domain" description="OmpA-like" evidence="5">
    <location>
        <begin position="424"/>
        <end position="536"/>
    </location>
</feature>
<dbReference type="SUPFAM" id="SSF49464">
    <property type="entry name" value="Carboxypeptidase regulatory domain-like"/>
    <property type="match status" value="2"/>
</dbReference>
<dbReference type="SUPFAM" id="SSF103088">
    <property type="entry name" value="OmpA-like"/>
    <property type="match status" value="1"/>
</dbReference>
<dbReference type="InterPro" id="IPR006665">
    <property type="entry name" value="OmpA-like"/>
</dbReference>
<dbReference type="Pfam" id="PF00691">
    <property type="entry name" value="OmpA"/>
    <property type="match status" value="1"/>
</dbReference>
<keyword evidence="2 4" id="KW-0472">Membrane</keyword>
<name>A0A7C4XAS8_UNCW3</name>
<dbReference type="CDD" id="cd07185">
    <property type="entry name" value="OmpA_C-like"/>
    <property type="match status" value="1"/>
</dbReference>
<evidence type="ECO:0000256" key="1">
    <source>
        <dbReference type="ARBA" id="ARBA00004442"/>
    </source>
</evidence>
<dbReference type="Gene3D" id="2.60.40.1120">
    <property type="entry name" value="Carboxypeptidase-like, regulatory domain"/>
    <property type="match status" value="2"/>
</dbReference>
<dbReference type="GO" id="GO:0009279">
    <property type="term" value="C:cell outer membrane"/>
    <property type="evidence" value="ECO:0007669"/>
    <property type="project" value="UniProtKB-SubCell"/>
</dbReference>
<protein>
    <recommendedName>
        <fullName evidence="5">OmpA-like domain-containing protein</fullName>
    </recommendedName>
</protein>
<organism evidence="6">
    <name type="scientific">candidate division WOR-3 bacterium</name>
    <dbReference type="NCBI Taxonomy" id="2052148"/>
    <lineage>
        <taxon>Bacteria</taxon>
        <taxon>Bacteria division WOR-3</taxon>
    </lineage>
</organism>
<accession>A0A7C4XAS8</accession>
<gene>
    <name evidence="6" type="ORF">ENV60_04595</name>
</gene>
<comment type="caution">
    <text evidence="6">The sequence shown here is derived from an EMBL/GenBank/DDBJ whole genome shotgun (WGS) entry which is preliminary data.</text>
</comment>